<organism evidence="1 2">
    <name type="scientific">Zalaria obscura</name>
    <dbReference type="NCBI Taxonomy" id="2024903"/>
    <lineage>
        <taxon>Eukaryota</taxon>
        <taxon>Fungi</taxon>
        <taxon>Dikarya</taxon>
        <taxon>Ascomycota</taxon>
        <taxon>Pezizomycotina</taxon>
        <taxon>Dothideomycetes</taxon>
        <taxon>Dothideomycetidae</taxon>
        <taxon>Dothideales</taxon>
        <taxon>Zalariaceae</taxon>
        <taxon>Zalaria</taxon>
    </lineage>
</organism>
<evidence type="ECO:0000313" key="1">
    <source>
        <dbReference type="EMBL" id="KAK8211406.1"/>
    </source>
</evidence>
<comment type="caution">
    <text evidence="1">The sequence shown here is derived from an EMBL/GenBank/DDBJ whole genome shotgun (WGS) entry which is preliminary data.</text>
</comment>
<dbReference type="EMBL" id="JAMKPW020000014">
    <property type="protein sequence ID" value="KAK8211406.1"/>
    <property type="molecule type" value="Genomic_DNA"/>
</dbReference>
<sequence>MIIRCRWDVFRACVPCGLGIPRGHIGASNAPTGEATSGDDARGCPYLPVLPVIEVASCLIRLGPVRAACLDPSCIFHIYSVPLPLSYIYLVMFYYCTQSRAYQRRNS</sequence>
<dbReference type="Proteomes" id="UP001320706">
    <property type="component" value="Unassembled WGS sequence"/>
</dbReference>
<protein>
    <submittedName>
        <fullName evidence="1">Uncharacterized protein</fullName>
    </submittedName>
</protein>
<proteinExistence type="predicted"/>
<name>A0ACC3SFH4_9PEZI</name>
<reference evidence="1" key="1">
    <citation type="submission" date="2024-02" db="EMBL/GenBank/DDBJ databases">
        <title>Metagenome Assembled Genome of Zalaria obscura JY119.</title>
        <authorList>
            <person name="Vighnesh L."/>
            <person name="Jagadeeshwari U."/>
            <person name="Venkata Ramana C."/>
            <person name="Sasikala C."/>
        </authorList>
    </citation>
    <scope>NUCLEOTIDE SEQUENCE</scope>
    <source>
        <strain evidence="1">JY119</strain>
    </source>
</reference>
<keyword evidence="2" id="KW-1185">Reference proteome</keyword>
<accession>A0ACC3SFH4</accession>
<evidence type="ECO:0000313" key="2">
    <source>
        <dbReference type="Proteomes" id="UP001320706"/>
    </source>
</evidence>
<gene>
    <name evidence="1" type="ORF">M8818_003373</name>
</gene>